<organism evidence="1 2">
    <name type="scientific">Ignelater luminosus</name>
    <name type="common">Cucubano</name>
    <name type="synonym">Pyrophorus luminosus</name>
    <dbReference type="NCBI Taxonomy" id="2038154"/>
    <lineage>
        <taxon>Eukaryota</taxon>
        <taxon>Metazoa</taxon>
        <taxon>Ecdysozoa</taxon>
        <taxon>Arthropoda</taxon>
        <taxon>Hexapoda</taxon>
        <taxon>Insecta</taxon>
        <taxon>Pterygota</taxon>
        <taxon>Neoptera</taxon>
        <taxon>Endopterygota</taxon>
        <taxon>Coleoptera</taxon>
        <taxon>Polyphaga</taxon>
        <taxon>Elateriformia</taxon>
        <taxon>Elateroidea</taxon>
        <taxon>Elateridae</taxon>
        <taxon>Agrypninae</taxon>
        <taxon>Pyrophorini</taxon>
        <taxon>Ignelater</taxon>
    </lineage>
</organism>
<gene>
    <name evidence="1" type="ORF">ILUMI_03856</name>
</gene>
<evidence type="ECO:0000313" key="1">
    <source>
        <dbReference type="EMBL" id="KAF2902332.1"/>
    </source>
</evidence>
<proteinExistence type="predicted"/>
<name>A0A8K0DFT4_IGNLU</name>
<protein>
    <submittedName>
        <fullName evidence="1">Uncharacterized protein</fullName>
    </submittedName>
</protein>
<comment type="caution">
    <text evidence="1">The sequence shown here is derived from an EMBL/GenBank/DDBJ whole genome shotgun (WGS) entry which is preliminary data.</text>
</comment>
<accession>A0A8K0DFT4</accession>
<reference evidence="1" key="1">
    <citation type="submission" date="2019-08" db="EMBL/GenBank/DDBJ databases">
        <title>The genome of the North American firefly Photinus pyralis.</title>
        <authorList>
            <consortium name="Photinus pyralis genome working group"/>
            <person name="Fallon T.R."/>
            <person name="Sander Lower S.E."/>
            <person name="Weng J.-K."/>
        </authorList>
    </citation>
    <scope>NUCLEOTIDE SEQUENCE</scope>
    <source>
        <strain evidence="1">TRF0915ILg1</strain>
        <tissue evidence="1">Whole body</tissue>
    </source>
</reference>
<dbReference type="OrthoDB" id="8195485at2759"/>
<dbReference type="AlphaFoldDB" id="A0A8K0DFT4"/>
<keyword evidence="2" id="KW-1185">Reference proteome</keyword>
<dbReference type="Proteomes" id="UP000801492">
    <property type="component" value="Unassembled WGS sequence"/>
</dbReference>
<sequence length="125" mass="14310">MDTDTLDDLRYQQFTKSVWLGREKNPLDWGWMSTTRGLTLIKTTQNTAPHFFAAHYAVWVYAAATKVGLTCSAKGHGCENSPETGVRKIDIEDFDQQTDEIITQEDEDIDDFPCIEEFEDIVSRK</sequence>
<dbReference type="EMBL" id="VTPC01001333">
    <property type="protein sequence ID" value="KAF2902332.1"/>
    <property type="molecule type" value="Genomic_DNA"/>
</dbReference>
<evidence type="ECO:0000313" key="2">
    <source>
        <dbReference type="Proteomes" id="UP000801492"/>
    </source>
</evidence>